<dbReference type="CDD" id="cd02947">
    <property type="entry name" value="TRX_family"/>
    <property type="match status" value="1"/>
</dbReference>
<dbReference type="Pfam" id="PF00085">
    <property type="entry name" value="Thioredoxin"/>
    <property type="match status" value="1"/>
</dbReference>
<proteinExistence type="predicted"/>
<dbReference type="PANTHER" id="PTHR45663:SF11">
    <property type="entry name" value="GEO12009P1"/>
    <property type="match status" value="1"/>
</dbReference>
<evidence type="ECO:0000313" key="6">
    <source>
        <dbReference type="EMBL" id="CAB4196961.1"/>
    </source>
</evidence>
<dbReference type="InterPro" id="IPR036249">
    <property type="entry name" value="Thioredoxin-like_sf"/>
</dbReference>
<organism evidence="6">
    <name type="scientific">uncultured Caudovirales phage</name>
    <dbReference type="NCBI Taxonomy" id="2100421"/>
    <lineage>
        <taxon>Viruses</taxon>
        <taxon>Duplodnaviria</taxon>
        <taxon>Heunggongvirae</taxon>
        <taxon>Uroviricota</taxon>
        <taxon>Caudoviricetes</taxon>
        <taxon>Peduoviridae</taxon>
        <taxon>Maltschvirus</taxon>
        <taxon>Maltschvirus maltsch</taxon>
    </lineage>
</organism>
<evidence type="ECO:0000256" key="1">
    <source>
        <dbReference type="ARBA" id="ARBA00022448"/>
    </source>
</evidence>
<feature type="domain" description="Thioredoxin" evidence="5">
    <location>
        <begin position="1"/>
        <end position="107"/>
    </location>
</feature>
<dbReference type="GO" id="GO:0015035">
    <property type="term" value="F:protein-disulfide reductase activity"/>
    <property type="evidence" value="ECO:0007669"/>
    <property type="project" value="InterPro"/>
</dbReference>
<gene>
    <name evidence="6" type="ORF">UFOVP1290_481</name>
</gene>
<dbReference type="InterPro" id="IPR013766">
    <property type="entry name" value="Thioredoxin_domain"/>
</dbReference>
<accession>A0A6J5RTS2</accession>
<dbReference type="PROSITE" id="PS51352">
    <property type="entry name" value="THIOREDOXIN_2"/>
    <property type="match status" value="1"/>
</dbReference>
<dbReference type="PRINTS" id="PR00421">
    <property type="entry name" value="THIOREDOXIN"/>
</dbReference>
<keyword evidence="3" id="KW-1015">Disulfide bond</keyword>
<dbReference type="GO" id="GO:0016853">
    <property type="term" value="F:isomerase activity"/>
    <property type="evidence" value="ECO:0007669"/>
    <property type="project" value="UniProtKB-KW"/>
</dbReference>
<evidence type="ECO:0000256" key="2">
    <source>
        <dbReference type="ARBA" id="ARBA00022982"/>
    </source>
</evidence>
<dbReference type="InterPro" id="IPR005746">
    <property type="entry name" value="Thioredoxin"/>
</dbReference>
<evidence type="ECO:0000256" key="4">
    <source>
        <dbReference type="ARBA" id="ARBA00023284"/>
    </source>
</evidence>
<sequence length="107" mass="11732">MSDVISVDDGNFESEVINSKLPVLVDFSAPWCGPCSRQLPILEKFAKDNLTKVKVVKIDIDECQALSSKYGIRSVPSLLLFNNGQNIGMKVGLLPQSALDQFVSEKC</sequence>
<dbReference type="PANTHER" id="PTHR45663">
    <property type="entry name" value="GEO12009P1"/>
    <property type="match status" value="1"/>
</dbReference>
<dbReference type="PIRSF" id="PIRSF000077">
    <property type="entry name" value="Thioredoxin"/>
    <property type="match status" value="1"/>
</dbReference>
<dbReference type="FunFam" id="3.40.30.10:FF:000001">
    <property type="entry name" value="Thioredoxin"/>
    <property type="match status" value="1"/>
</dbReference>
<protein>
    <submittedName>
        <fullName evidence="6">TrxA Thiol-disulfide isomerase and thioredoxins</fullName>
    </submittedName>
</protein>
<dbReference type="PROSITE" id="PS00194">
    <property type="entry name" value="THIOREDOXIN_1"/>
    <property type="match status" value="1"/>
</dbReference>
<keyword evidence="1" id="KW-0813">Transport</keyword>
<dbReference type="NCBIfam" id="TIGR01068">
    <property type="entry name" value="thioredoxin"/>
    <property type="match status" value="1"/>
</dbReference>
<dbReference type="SUPFAM" id="SSF52833">
    <property type="entry name" value="Thioredoxin-like"/>
    <property type="match status" value="1"/>
</dbReference>
<keyword evidence="4" id="KW-0676">Redox-active center</keyword>
<keyword evidence="6" id="KW-0413">Isomerase</keyword>
<reference evidence="6" key="1">
    <citation type="submission" date="2020-05" db="EMBL/GenBank/DDBJ databases">
        <authorList>
            <person name="Chiriac C."/>
            <person name="Salcher M."/>
            <person name="Ghai R."/>
            <person name="Kavagutti S V."/>
        </authorList>
    </citation>
    <scope>NUCLEOTIDE SEQUENCE</scope>
</reference>
<dbReference type="EMBL" id="LR797252">
    <property type="protein sequence ID" value="CAB4196961.1"/>
    <property type="molecule type" value="Genomic_DNA"/>
</dbReference>
<evidence type="ECO:0000259" key="5">
    <source>
        <dbReference type="PROSITE" id="PS51352"/>
    </source>
</evidence>
<dbReference type="InterPro" id="IPR017937">
    <property type="entry name" value="Thioredoxin_CS"/>
</dbReference>
<dbReference type="Gene3D" id="3.40.30.10">
    <property type="entry name" value="Glutaredoxin"/>
    <property type="match status" value="1"/>
</dbReference>
<name>A0A6J5RTS2_9CAUD</name>
<evidence type="ECO:0000256" key="3">
    <source>
        <dbReference type="ARBA" id="ARBA00023157"/>
    </source>
</evidence>
<keyword evidence="2" id="KW-0249">Electron transport</keyword>